<sequence length="165" mass="17029">MLPALRFRSGQVQLQRWPVASETVIEPGDLVYFDGTSIKPASSFPWTTNLATTQTNFAAAFVGVAHQASAAGQNAPVSVDISPLATYEYAVSSGNYTVGQTIAIHGAPSALSKQQLAASASTAAIARAAESVSSTTTLRVNFASAYSVASSNIHAQLGPLPESEA</sequence>
<organism evidence="1 2">
    <name type="scientific">Planctopirus ephydatiae</name>
    <dbReference type="NCBI Taxonomy" id="2528019"/>
    <lineage>
        <taxon>Bacteria</taxon>
        <taxon>Pseudomonadati</taxon>
        <taxon>Planctomycetota</taxon>
        <taxon>Planctomycetia</taxon>
        <taxon>Planctomycetales</taxon>
        <taxon>Planctomycetaceae</taxon>
        <taxon>Planctopirus</taxon>
    </lineage>
</organism>
<protein>
    <submittedName>
        <fullName evidence="1">Uncharacterized protein</fullName>
    </submittedName>
</protein>
<reference evidence="1 2" key="1">
    <citation type="submission" date="2019-02" db="EMBL/GenBank/DDBJ databases">
        <title>Deep-cultivation of Planctomycetes and their phenomic and genomic characterization uncovers novel biology.</title>
        <authorList>
            <person name="Wiegand S."/>
            <person name="Jogler M."/>
            <person name="Boedeker C."/>
            <person name="Pinto D."/>
            <person name="Vollmers J."/>
            <person name="Rivas-Marin E."/>
            <person name="Kohn T."/>
            <person name="Peeters S.H."/>
            <person name="Heuer A."/>
            <person name="Rast P."/>
            <person name="Oberbeckmann S."/>
            <person name="Bunk B."/>
            <person name="Jeske O."/>
            <person name="Meyerdierks A."/>
            <person name="Storesund J.E."/>
            <person name="Kallscheuer N."/>
            <person name="Luecker S."/>
            <person name="Lage O.M."/>
            <person name="Pohl T."/>
            <person name="Merkel B.J."/>
            <person name="Hornburger P."/>
            <person name="Mueller R.-W."/>
            <person name="Bruemmer F."/>
            <person name="Labrenz M."/>
            <person name="Spormann A.M."/>
            <person name="Op den Camp H."/>
            <person name="Overmann J."/>
            <person name="Amann R."/>
            <person name="Jetten M.S.M."/>
            <person name="Mascher T."/>
            <person name="Medema M.H."/>
            <person name="Devos D.P."/>
            <person name="Kaster A.-K."/>
            <person name="Ovreas L."/>
            <person name="Rohde M."/>
            <person name="Galperin M.Y."/>
            <person name="Jogler C."/>
        </authorList>
    </citation>
    <scope>NUCLEOTIDE SEQUENCE [LARGE SCALE GENOMIC DNA]</scope>
    <source>
        <strain evidence="1 2">Spb1</strain>
    </source>
</reference>
<evidence type="ECO:0000313" key="1">
    <source>
        <dbReference type="EMBL" id="QDV28292.1"/>
    </source>
</evidence>
<gene>
    <name evidence="1" type="ORF">Spb1_01550</name>
</gene>
<dbReference type="KEGG" id="peh:Spb1_01550"/>
<evidence type="ECO:0000313" key="2">
    <source>
        <dbReference type="Proteomes" id="UP000315349"/>
    </source>
</evidence>
<name>A0A518GI83_9PLAN</name>
<dbReference type="RefSeq" id="WP_145294291.1">
    <property type="nucleotide sequence ID" value="NZ_CP036299.1"/>
</dbReference>
<dbReference type="OrthoDB" id="213201at2"/>
<keyword evidence="2" id="KW-1185">Reference proteome</keyword>
<accession>A0A518GI83</accession>
<dbReference type="EMBL" id="CP036299">
    <property type="protein sequence ID" value="QDV28292.1"/>
    <property type="molecule type" value="Genomic_DNA"/>
</dbReference>
<proteinExistence type="predicted"/>
<dbReference type="AlphaFoldDB" id="A0A518GI83"/>
<dbReference type="Proteomes" id="UP000315349">
    <property type="component" value="Chromosome"/>
</dbReference>